<accession>A0A7Y4GSQ4</accession>
<evidence type="ECO:0000313" key="1">
    <source>
        <dbReference type="EMBL" id="NOJ41290.1"/>
    </source>
</evidence>
<evidence type="ECO:0000313" key="2">
    <source>
        <dbReference type="Proteomes" id="UP000544122"/>
    </source>
</evidence>
<name>A0A7Y4GSQ4_9BRAD</name>
<reference evidence="1 2" key="1">
    <citation type="submission" date="2020-03" db="EMBL/GenBank/DDBJ databases">
        <title>Bradyrhizobium diversity isolated from nodules of Indigofera sp.</title>
        <authorList>
            <person name="Klepa M."/>
            <person name="Helene L."/>
            <person name="Hungria M."/>
        </authorList>
    </citation>
    <scope>NUCLEOTIDE SEQUENCE [LARGE SCALE GENOMIC DNA]</scope>
    <source>
        <strain evidence="1 2">WSM 1791</strain>
    </source>
</reference>
<dbReference type="RefSeq" id="WP_171580553.1">
    <property type="nucleotide sequence ID" value="NZ_JAAVLX010000005.1"/>
</dbReference>
<comment type="caution">
    <text evidence="1">The sequence shown here is derived from an EMBL/GenBank/DDBJ whole genome shotgun (WGS) entry which is preliminary data.</text>
</comment>
<dbReference type="AlphaFoldDB" id="A0A7Y4GSQ4"/>
<protein>
    <submittedName>
        <fullName evidence="1">Uncharacterized protein</fullName>
    </submittedName>
</protein>
<dbReference type="Proteomes" id="UP000544122">
    <property type="component" value="Unassembled WGS sequence"/>
</dbReference>
<keyword evidence="2" id="KW-1185">Reference proteome</keyword>
<sequence length="121" mass="13179">MGDIYSVLAAGYTSKPPTPPSHTKYVPVDATQWEGTWKGTYSTGEKFSFSVSNVEGFRAKVRYQSGNGPIKYQDILIKDNAFRMGDSKFLLSKEGHGTIKTVVTNPATGQSTLNSAPVDRV</sequence>
<dbReference type="EMBL" id="JAAVLX010000005">
    <property type="protein sequence ID" value="NOJ41290.1"/>
    <property type="molecule type" value="Genomic_DNA"/>
</dbReference>
<gene>
    <name evidence="1" type="ORF">HCN58_17045</name>
</gene>
<proteinExistence type="predicted"/>
<organism evidence="1 2">
    <name type="scientific">Bradyrhizobium australiense</name>
    <dbReference type="NCBI Taxonomy" id="2721161"/>
    <lineage>
        <taxon>Bacteria</taxon>
        <taxon>Pseudomonadati</taxon>
        <taxon>Pseudomonadota</taxon>
        <taxon>Alphaproteobacteria</taxon>
        <taxon>Hyphomicrobiales</taxon>
        <taxon>Nitrobacteraceae</taxon>
        <taxon>Bradyrhizobium</taxon>
    </lineage>
</organism>